<proteinExistence type="predicted"/>
<feature type="transmembrane region" description="Helical" evidence="1">
    <location>
        <begin position="21"/>
        <end position="47"/>
    </location>
</feature>
<dbReference type="AlphaFoldDB" id="A0A9J5XDH0"/>
<evidence type="ECO:0000256" key="1">
    <source>
        <dbReference type="SAM" id="Phobius"/>
    </source>
</evidence>
<keyword evidence="3" id="KW-1185">Reference proteome</keyword>
<evidence type="ECO:0000313" key="3">
    <source>
        <dbReference type="Proteomes" id="UP000824120"/>
    </source>
</evidence>
<keyword evidence="1" id="KW-0472">Membrane</keyword>
<protein>
    <submittedName>
        <fullName evidence="2">Uncharacterized protein</fullName>
    </submittedName>
</protein>
<gene>
    <name evidence="2" type="ORF">H5410_046188</name>
</gene>
<dbReference type="EMBL" id="JACXVP010000009">
    <property type="protein sequence ID" value="KAG5585754.1"/>
    <property type="molecule type" value="Genomic_DNA"/>
</dbReference>
<name>A0A9J5XDH0_SOLCO</name>
<reference evidence="2 3" key="1">
    <citation type="submission" date="2020-09" db="EMBL/GenBank/DDBJ databases">
        <title>De no assembly of potato wild relative species, Solanum commersonii.</title>
        <authorList>
            <person name="Cho K."/>
        </authorList>
    </citation>
    <scope>NUCLEOTIDE SEQUENCE [LARGE SCALE GENOMIC DNA]</scope>
    <source>
        <strain evidence="2">LZ3.2</strain>
        <tissue evidence="2">Leaf</tissue>
    </source>
</reference>
<sequence length="49" mass="5919">RYLSVDAMDSNMVWTEMQKALKALYVSMMPHNVSCLYFGTYTIWYWLFL</sequence>
<keyword evidence="1" id="KW-1133">Transmembrane helix</keyword>
<evidence type="ECO:0000313" key="2">
    <source>
        <dbReference type="EMBL" id="KAG5585754.1"/>
    </source>
</evidence>
<comment type="caution">
    <text evidence="2">The sequence shown here is derived from an EMBL/GenBank/DDBJ whole genome shotgun (WGS) entry which is preliminary data.</text>
</comment>
<accession>A0A9J5XDH0</accession>
<organism evidence="2 3">
    <name type="scientific">Solanum commersonii</name>
    <name type="common">Commerson's wild potato</name>
    <name type="synonym">Commerson's nightshade</name>
    <dbReference type="NCBI Taxonomy" id="4109"/>
    <lineage>
        <taxon>Eukaryota</taxon>
        <taxon>Viridiplantae</taxon>
        <taxon>Streptophyta</taxon>
        <taxon>Embryophyta</taxon>
        <taxon>Tracheophyta</taxon>
        <taxon>Spermatophyta</taxon>
        <taxon>Magnoliopsida</taxon>
        <taxon>eudicotyledons</taxon>
        <taxon>Gunneridae</taxon>
        <taxon>Pentapetalae</taxon>
        <taxon>asterids</taxon>
        <taxon>lamiids</taxon>
        <taxon>Solanales</taxon>
        <taxon>Solanaceae</taxon>
        <taxon>Solanoideae</taxon>
        <taxon>Solaneae</taxon>
        <taxon>Solanum</taxon>
    </lineage>
</organism>
<keyword evidence="1" id="KW-0812">Transmembrane</keyword>
<feature type="non-terminal residue" evidence="2">
    <location>
        <position position="1"/>
    </location>
</feature>
<dbReference type="Proteomes" id="UP000824120">
    <property type="component" value="Chromosome 9"/>
</dbReference>